<evidence type="ECO:0008006" key="2">
    <source>
        <dbReference type="Google" id="ProtNLM"/>
    </source>
</evidence>
<proteinExistence type="predicted"/>
<evidence type="ECO:0000313" key="1">
    <source>
        <dbReference type="EMBL" id="CUR60894.1"/>
    </source>
</evidence>
<organism evidence="1">
    <name type="scientific">metagenome</name>
    <dbReference type="NCBI Taxonomy" id="256318"/>
    <lineage>
        <taxon>unclassified sequences</taxon>
        <taxon>metagenomes</taxon>
    </lineage>
</organism>
<sequence>MSPRPVAAAVPPRVRERLLACPDGPVPVLHRGPHTVYVAVGDRCVGVVSAAAVRVPCALRVAGADLSGLDTGSARVLGGVLHLGDTPLRPARLLDVSVRAAAVDQSSVVEIPPSVIELVETIGCGPGLTPETDDVLCGWLAIHRAAGVPTPLLDARVRAALHRTTLLSATLLDCALHGEVVPEFAAYVAALGTRDEPARARALAGLGHTSGAALLRGARLGWTHLHRAGSHAA</sequence>
<dbReference type="EMBL" id="CZKA01000085">
    <property type="protein sequence ID" value="CUR60894.1"/>
    <property type="molecule type" value="Genomic_DNA"/>
</dbReference>
<accession>A0A2P2CFZ0</accession>
<dbReference type="InterPro" id="IPR021530">
    <property type="entry name" value="AllH-like"/>
</dbReference>
<gene>
    <name evidence="1" type="ORF">NOCA290041</name>
</gene>
<dbReference type="AlphaFoldDB" id="A0A2P2CFZ0"/>
<name>A0A2P2CFZ0_9ZZZZ</name>
<reference evidence="1" key="1">
    <citation type="submission" date="2015-08" db="EMBL/GenBank/DDBJ databases">
        <authorList>
            <person name="Babu N.S."/>
            <person name="Beckwith C.J."/>
            <person name="Beseler K.G."/>
            <person name="Brison A."/>
            <person name="Carone J.V."/>
            <person name="Caskin T.P."/>
            <person name="Diamond M."/>
            <person name="Durham M.E."/>
            <person name="Foxe J.M."/>
            <person name="Go M."/>
            <person name="Henderson B.A."/>
            <person name="Jones I.B."/>
            <person name="McGettigan J.A."/>
            <person name="Micheletti S.J."/>
            <person name="Nasrallah M.E."/>
            <person name="Ortiz D."/>
            <person name="Piller C.R."/>
            <person name="Privatt S.R."/>
            <person name="Schneider S.L."/>
            <person name="Sharp S."/>
            <person name="Smith T.C."/>
            <person name="Stanton J.D."/>
            <person name="Ullery H.E."/>
            <person name="Wilson R.J."/>
            <person name="Serrano M.G."/>
            <person name="Buck G."/>
            <person name="Lee V."/>
            <person name="Wang Y."/>
            <person name="Carvalho R."/>
            <person name="Voegtly L."/>
            <person name="Shi R."/>
            <person name="Duckworth R."/>
            <person name="Johnson A."/>
            <person name="Loviza R."/>
            <person name="Walstead R."/>
            <person name="Shah Z."/>
            <person name="Kiflezghi M."/>
            <person name="Wade K."/>
            <person name="Ball S.L."/>
            <person name="Bradley K.W."/>
            <person name="Asai D.J."/>
            <person name="Bowman C.A."/>
            <person name="Russell D.A."/>
            <person name="Pope W.H."/>
            <person name="Jacobs-Sera D."/>
            <person name="Hendrix R.W."/>
            <person name="Hatfull G.F."/>
        </authorList>
    </citation>
    <scope>NUCLEOTIDE SEQUENCE</scope>
</reference>
<dbReference type="Pfam" id="PF11392">
    <property type="entry name" value="AllH"/>
    <property type="match status" value="1"/>
</dbReference>
<protein>
    <recommendedName>
        <fullName evidence="2">DUF2877 domain-containing protein</fullName>
    </recommendedName>
</protein>